<evidence type="ECO:0000313" key="1">
    <source>
        <dbReference type="EMBL" id="SDN89920.1"/>
    </source>
</evidence>
<proteinExistence type="predicted"/>
<protein>
    <submittedName>
        <fullName evidence="1">Uncharacterized protein</fullName>
    </submittedName>
</protein>
<dbReference type="AlphaFoldDB" id="A0A1H0F5I7"/>
<gene>
    <name evidence="1" type="ORF">SAMN05216355_12231</name>
</gene>
<organism evidence="1 2">
    <name type="scientific">Actinomyces ruminicola</name>
    <dbReference type="NCBI Taxonomy" id="332524"/>
    <lineage>
        <taxon>Bacteria</taxon>
        <taxon>Bacillati</taxon>
        <taxon>Actinomycetota</taxon>
        <taxon>Actinomycetes</taxon>
        <taxon>Actinomycetales</taxon>
        <taxon>Actinomycetaceae</taxon>
        <taxon>Actinomyces</taxon>
    </lineage>
</organism>
<keyword evidence="2" id="KW-1185">Reference proteome</keyword>
<dbReference type="Proteomes" id="UP000198541">
    <property type="component" value="Unassembled WGS sequence"/>
</dbReference>
<accession>A0A1H0F5I7</accession>
<dbReference type="EMBL" id="FNIM01000022">
    <property type="protein sequence ID" value="SDN89920.1"/>
    <property type="molecule type" value="Genomic_DNA"/>
</dbReference>
<name>A0A1H0F5I7_9ACTO</name>
<sequence>MFRAVFRSAVHSDEQRPLSYEKFRLASSSGNMSPVTAGLSRMRAMSAPPVRVCVRRSGLYFIPAVRAHVKPKRYEAGHVGLEPPLGASAASIITGAAAVVPHALRALRRSLEPVLQAPFQPLDVRRLLEDPPESVGSNSLQEPP</sequence>
<evidence type="ECO:0000313" key="2">
    <source>
        <dbReference type="Proteomes" id="UP000198541"/>
    </source>
</evidence>
<reference evidence="2" key="1">
    <citation type="submission" date="2016-10" db="EMBL/GenBank/DDBJ databases">
        <authorList>
            <person name="Varghese N."/>
            <person name="Submissions S."/>
        </authorList>
    </citation>
    <scope>NUCLEOTIDE SEQUENCE [LARGE SCALE GENOMIC DNA]</scope>
    <source>
        <strain evidence="2">DSM 27982</strain>
    </source>
</reference>